<evidence type="ECO:0000256" key="1">
    <source>
        <dbReference type="ARBA" id="ARBA00001947"/>
    </source>
</evidence>
<dbReference type="Pfam" id="PF00413">
    <property type="entry name" value="Peptidase_M10"/>
    <property type="match status" value="1"/>
</dbReference>
<name>A0A1C3NX22_9ACTN</name>
<accession>A0A1C3NX22</accession>
<dbReference type="GO" id="GO:0008270">
    <property type="term" value="F:zinc ion binding"/>
    <property type="evidence" value="ECO:0007669"/>
    <property type="project" value="InterPro"/>
</dbReference>
<evidence type="ECO:0008006" key="13">
    <source>
        <dbReference type="Google" id="ProtNLM"/>
    </source>
</evidence>
<dbReference type="GO" id="GO:0004222">
    <property type="term" value="F:metalloendopeptidase activity"/>
    <property type="evidence" value="ECO:0007669"/>
    <property type="project" value="InterPro"/>
</dbReference>
<dbReference type="Gene3D" id="1.10.101.10">
    <property type="entry name" value="PGBD-like superfamily/PGBD"/>
    <property type="match status" value="1"/>
</dbReference>
<evidence type="ECO:0000256" key="7">
    <source>
        <dbReference type="ARBA" id="ARBA00023049"/>
    </source>
</evidence>
<dbReference type="InterPro" id="IPR001818">
    <property type="entry name" value="Pept_M10_metallopeptidase"/>
</dbReference>
<dbReference type="InterPro" id="IPR021190">
    <property type="entry name" value="Pept_M10A"/>
</dbReference>
<dbReference type="GO" id="GO:0006508">
    <property type="term" value="P:proteolysis"/>
    <property type="evidence" value="ECO:0007669"/>
    <property type="project" value="UniProtKB-KW"/>
</dbReference>
<feature type="domain" description="Peptidase M10 metallopeptidase" evidence="9">
    <location>
        <begin position="109"/>
        <end position="170"/>
    </location>
</feature>
<keyword evidence="6" id="KW-0862">Zinc</keyword>
<organism evidence="11 12">
    <name type="scientific">Candidatus Protofrankia californiensis</name>
    <dbReference type="NCBI Taxonomy" id="1839754"/>
    <lineage>
        <taxon>Bacteria</taxon>
        <taxon>Bacillati</taxon>
        <taxon>Actinomycetota</taxon>
        <taxon>Actinomycetes</taxon>
        <taxon>Frankiales</taxon>
        <taxon>Frankiaceae</taxon>
        <taxon>Protofrankia</taxon>
    </lineage>
</organism>
<dbReference type="EMBL" id="FLUV01000901">
    <property type="protein sequence ID" value="SBW21911.1"/>
    <property type="molecule type" value="Genomic_DNA"/>
</dbReference>
<keyword evidence="2" id="KW-0645">Protease</keyword>
<dbReference type="InterPro" id="IPR021158">
    <property type="entry name" value="Pept_M10A_Zn_BS"/>
</dbReference>
<dbReference type="PROSITE" id="PS00546">
    <property type="entry name" value="CYSTEINE_SWITCH"/>
    <property type="match status" value="1"/>
</dbReference>
<evidence type="ECO:0000259" key="10">
    <source>
        <dbReference type="Pfam" id="PF01471"/>
    </source>
</evidence>
<reference evidence="12" key="1">
    <citation type="submission" date="2016-02" db="EMBL/GenBank/DDBJ databases">
        <authorList>
            <person name="Wibberg D."/>
        </authorList>
    </citation>
    <scope>NUCLEOTIDE SEQUENCE [LARGE SCALE GENOMIC DNA]</scope>
</reference>
<sequence>MSRFALATRELSAGDSGPDVTKVQRYLMRFGHLAGPIDQGTLDQPTQRALRSFQSFARVEETGVVDPPTAAALEKPRCGVPDVPPPPAVSGAPPSFVLRGCNYEADFRTLTYAFVRATPDLPGTQEKNPVRSAFATWQKEIPLDFQEVGLQNRPNFTVGWFEGDHGDGAPV</sequence>
<dbReference type="PANTHER" id="PTHR10201">
    <property type="entry name" value="MATRIX METALLOPROTEINASE"/>
    <property type="match status" value="1"/>
</dbReference>
<keyword evidence="7" id="KW-0482">Metalloprotease</keyword>
<evidence type="ECO:0000256" key="3">
    <source>
        <dbReference type="ARBA" id="ARBA00022723"/>
    </source>
</evidence>
<dbReference type="PRINTS" id="PR00138">
    <property type="entry name" value="MATRIXIN"/>
</dbReference>
<evidence type="ECO:0000256" key="2">
    <source>
        <dbReference type="ARBA" id="ARBA00022670"/>
    </source>
</evidence>
<dbReference type="InterPro" id="IPR024079">
    <property type="entry name" value="MetalloPept_cat_dom_sf"/>
</dbReference>
<dbReference type="InterPro" id="IPR036366">
    <property type="entry name" value="PGBDSf"/>
</dbReference>
<dbReference type="InterPro" id="IPR036365">
    <property type="entry name" value="PGBD-like_sf"/>
</dbReference>
<evidence type="ECO:0000259" key="9">
    <source>
        <dbReference type="Pfam" id="PF00413"/>
    </source>
</evidence>
<dbReference type="PANTHER" id="PTHR10201:SF323">
    <property type="entry name" value="MATRIX METALLOPROTEINASE-21"/>
    <property type="match status" value="1"/>
</dbReference>
<evidence type="ECO:0000256" key="6">
    <source>
        <dbReference type="ARBA" id="ARBA00022833"/>
    </source>
</evidence>
<keyword evidence="8" id="KW-0865">Zymogen</keyword>
<dbReference type="InterPro" id="IPR002477">
    <property type="entry name" value="Peptidoglycan-bd-like"/>
</dbReference>
<dbReference type="GO" id="GO:0030574">
    <property type="term" value="P:collagen catabolic process"/>
    <property type="evidence" value="ECO:0007669"/>
    <property type="project" value="TreeGrafter"/>
</dbReference>
<dbReference type="Pfam" id="PF01471">
    <property type="entry name" value="PG_binding_1"/>
    <property type="match status" value="1"/>
</dbReference>
<gene>
    <name evidence="11" type="ORF">FDG2_2168</name>
</gene>
<evidence type="ECO:0000313" key="11">
    <source>
        <dbReference type="EMBL" id="SBW21911.1"/>
    </source>
</evidence>
<dbReference type="SUPFAM" id="SSF47090">
    <property type="entry name" value="PGBD-like"/>
    <property type="match status" value="1"/>
</dbReference>
<dbReference type="SUPFAM" id="SSF55486">
    <property type="entry name" value="Metalloproteases ('zincins'), catalytic domain"/>
    <property type="match status" value="1"/>
</dbReference>
<keyword evidence="4" id="KW-0732">Signal</keyword>
<keyword evidence="3" id="KW-0479">Metal-binding</keyword>
<comment type="cofactor">
    <cofactor evidence="1">
        <name>Zn(2+)</name>
        <dbReference type="ChEBI" id="CHEBI:29105"/>
    </cofactor>
</comment>
<keyword evidence="12" id="KW-1185">Reference proteome</keyword>
<evidence type="ECO:0000256" key="8">
    <source>
        <dbReference type="ARBA" id="ARBA00023145"/>
    </source>
</evidence>
<evidence type="ECO:0000313" key="12">
    <source>
        <dbReference type="Proteomes" id="UP000199013"/>
    </source>
</evidence>
<dbReference type="GO" id="GO:0031012">
    <property type="term" value="C:extracellular matrix"/>
    <property type="evidence" value="ECO:0007669"/>
    <property type="project" value="InterPro"/>
</dbReference>
<keyword evidence="5" id="KW-0378">Hydrolase</keyword>
<dbReference type="AlphaFoldDB" id="A0A1C3NX22"/>
<evidence type="ECO:0000256" key="5">
    <source>
        <dbReference type="ARBA" id="ARBA00022801"/>
    </source>
</evidence>
<dbReference type="Gene3D" id="3.40.390.10">
    <property type="entry name" value="Collagenase (Catalytic Domain)"/>
    <property type="match status" value="1"/>
</dbReference>
<dbReference type="GO" id="GO:0030198">
    <property type="term" value="P:extracellular matrix organization"/>
    <property type="evidence" value="ECO:0007669"/>
    <property type="project" value="TreeGrafter"/>
</dbReference>
<protein>
    <recommendedName>
        <fullName evidence="13">Peptidoglycan binding-like domain-containing protein</fullName>
    </recommendedName>
</protein>
<proteinExistence type="predicted"/>
<feature type="domain" description="Peptidoglycan binding-like" evidence="10">
    <location>
        <begin position="16"/>
        <end position="73"/>
    </location>
</feature>
<dbReference type="Proteomes" id="UP000199013">
    <property type="component" value="Unassembled WGS sequence"/>
</dbReference>
<evidence type="ECO:0000256" key="4">
    <source>
        <dbReference type="ARBA" id="ARBA00022729"/>
    </source>
</evidence>